<evidence type="ECO:0000256" key="6">
    <source>
        <dbReference type="RuleBase" id="RU366058"/>
    </source>
</evidence>
<evidence type="ECO:0000313" key="8">
    <source>
        <dbReference type="EMBL" id="GGE22785.1"/>
    </source>
</evidence>
<evidence type="ECO:0000256" key="2">
    <source>
        <dbReference type="ARBA" id="ARBA00022475"/>
    </source>
</evidence>
<dbReference type="Pfam" id="PF09335">
    <property type="entry name" value="VTT_dom"/>
    <property type="match status" value="1"/>
</dbReference>
<dbReference type="PANTHER" id="PTHR12677">
    <property type="entry name" value="GOLGI APPARATUS MEMBRANE PROTEIN TVP38-RELATED"/>
    <property type="match status" value="1"/>
</dbReference>
<keyword evidence="5 6" id="KW-0472">Membrane</keyword>
<evidence type="ECO:0000256" key="1">
    <source>
        <dbReference type="ARBA" id="ARBA00004651"/>
    </source>
</evidence>
<comment type="subcellular location">
    <subcellularLocation>
        <location evidence="1 6">Cell membrane</location>
        <topology evidence="1 6">Multi-pass membrane protein</topology>
    </subcellularLocation>
</comment>
<keyword evidence="2 6" id="KW-1003">Cell membrane</keyword>
<reference evidence="8" key="1">
    <citation type="journal article" date="2014" name="Int. J. Syst. Evol. Microbiol.">
        <title>Complete genome sequence of Corynebacterium casei LMG S-19264T (=DSM 44701T), isolated from a smear-ripened cheese.</title>
        <authorList>
            <consortium name="US DOE Joint Genome Institute (JGI-PGF)"/>
            <person name="Walter F."/>
            <person name="Albersmeier A."/>
            <person name="Kalinowski J."/>
            <person name="Ruckert C."/>
        </authorList>
    </citation>
    <scope>NUCLEOTIDE SEQUENCE</scope>
    <source>
        <strain evidence="8">CGMCC 1.15179</strain>
    </source>
</reference>
<comment type="similarity">
    <text evidence="6">Belongs to the TVP38/TMEM64 family.</text>
</comment>
<dbReference type="Proteomes" id="UP000625210">
    <property type="component" value="Unassembled WGS sequence"/>
</dbReference>
<dbReference type="RefSeq" id="WP_188648328.1">
    <property type="nucleotide sequence ID" value="NZ_BMHQ01000009.1"/>
</dbReference>
<feature type="transmembrane region" description="Helical" evidence="6">
    <location>
        <begin position="49"/>
        <end position="70"/>
    </location>
</feature>
<dbReference type="EMBL" id="BMHQ01000009">
    <property type="protein sequence ID" value="GGE22785.1"/>
    <property type="molecule type" value="Genomic_DNA"/>
</dbReference>
<evidence type="ECO:0000256" key="3">
    <source>
        <dbReference type="ARBA" id="ARBA00022692"/>
    </source>
</evidence>
<sequence length="184" mass="20463">MSEELARWLTDWGIWGALFSILLNGLINVLGIVPSVLVTGTNVLAWGPLWGGGISWAGELLGAGIAFWLYRKGIRRVRKGREISWKWIKRFNDHRSGRQFFALLAARMTPFIPSAAVNLAGALTKVSLSVFLTATAVGKIPSIALEVLVSYDLIHIQENVFRLLSVLLLITAVWLVTRPRRTRT</sequence>
<dbReference type="InterPro" id="IPR015414">
    <property type="entry name" value="TMEM64"/>
</dbReference>
<dbReference type="PANTHER" id="PTHR12677:SF55">
    <property type="entry name" value="UNDECAPRENYL PHOSPHATE TRANSPORTER SAOUHSC_00901-RELATED"/>
    <property type="match status" value="1"/>
</dbReference>
<comment type="caution">
    <text evidence="6">Lacks conserved residue(s) required for the propagation of feature annotation.</text>
</comment>
<accession>A0A8J2VD59</accession>
<keyword evidence="4 6" id="KW-1133">Transmembrane helix</keyword>
<dbReference type="InterPro" id="IPR032816">
    <property type="entry name" value="VTT_dom"/>
</dbReference>
<organism evidence="8 9">
    <name type="scientific">Marinithermofilum abyssi</name>
    <dbReference type="NCBI Taxonomy" id="1571185"/>
    <lineage>
        <taxon>Bacteria</taxon>
        <taxon>Bacillati</taxon>
        <taxon>Bacillota</taxon>
        <taxon>Bacilli</taxon>
        <taxon>Bacillales</taxon>
        <taxon>Thermoactinomycetaceae</taxon>
        <taxon>Marinithermofilum</taxon>
    </lineage>
</organism>
<evidence type="ECO:0000313" key="9">
    <source>
        <dbReference type="Proteomes" id="UP000625210"/>
    </source>
</evidence>
<evidence type="ECO:0000259" key="7">
    <source>
        <dbReference type="Pfam" id="PF09335"/>
    </source>
</evidence>
<dbReference type="GO" id="GO:0005886">
    <property type="term" value="C:plasma membrane"/>
    <property type="evidence" value="ECO:0007669"/>
    <property type="project" value="UniProtKB-SubCell"/>
</dbReference>
<proteinExistence type="inferred from homology"/>
<feature type="transmembrane region" description="Helical" evidence="6">
    <location>
        <begin position="12"/>
        <end position="37"/>
    </location>
</feature>
<keyword evidence="9" id="KW-1185">Reference proteome</keyword>
<evidence type="ECO:0000256" key="5">
    <source>
        <dbReference type="ARBA" id="ARBA00023136"/>
    </source>
</evidence>
<evidence type="ECO:0000256" key="4">
    <source>
        <dbReference type="ARBA" id="ARBA00022989"/>
    </source>
</evidence>
<gene>
    <name evidence="8" type="ORF">GCM10011571_26070</name>
</gene>
<protein>
    <recommendedName>
        <fullName evidence="6">TVP38/TMEM64 family membrane protein</fullName>
    </recommendedName>
</protein>
<reference evidence="8" key="2">
    <citation type="submission" date="2020-09" db="EMBL/GenBank/DDBJ databases">
        <authorList>
            <person name="Sun Q."/>
            <person name="Zhou Y."/>
        </authorList>
    </citation>
    <scope>NUCLEOTIDE SEQUENCE</scope>
    <source>
        <strain evidence="8">CGMCC 1.15179</strain>
    </source>
</reference>
<name>A0A8J2VD59_9BACL</name>
<feature type="transmembrane region" description="Helical" evidence="6">
    <location>
        <begin position="100"/>
        <end position="120"/>
    </location>
</feature>
<feature type="domain" description="VTT" evidence="7">
    <location>
        <begin position="33"/>
        <end position="150"/>
    </location>
</feature>
<feature type="transmembrane region" description="Helical" evidence="6">
    <location>
        <begin position="160"/>
        <end position="177"/>
    </location>
</feature>
<comment type="caution">
    <text evidence="8">The sequence shown here is derived from an EMBL/GenBank/DDBJ whole genome shotgun (WGS) entry which is preliminary data.</text>
</comment>
<keyword evidence="3 6" id="KW-0812">Transmembrane</keyword>
<dbReference type="AlphaFoldDB" id="A0A8J2VD59"/>